<dbReference type="PANTHER" id="PTHR30349:SF64">
    <property type="entry name" value="PROPHAGE INTEGRASE INTD-RELATED"/>
    <property type="match status" value="1"/>
</dbReference>
<dbReference type="Proteomes" id="UP000548476">
    <property type="component" value="Unassembled WGS sequence"/>
</dbReference>
<dbReference type="InterPro" id="IPR002104">
    <property type="entry name" value="Integrase_catalytic"/>
</dbReference>
<feature type="region of interest" description="Disordered" evidence="6">
    <location>
        <begin position="443"/>
        <end position="489"/>
    </location>
</feature>
<evidence type="ECO:0000313" key="9">
    <source>
        <dbReference type="EMBL" id="MBB6037763.1"/>
    </source>
</evidence>
<evidence type="ECO:0000259" key="8">
    <source>
        <dbReference type="PROSITE" id="PS51900"/>
    </source>
</evidence>
<evidence type="ECO:0000256" key="6">
    <source>
        <dbReference type="SAM" id="MobiDB-lite"/>
    </source>
</evidence>
<dbReference type="Gene3D" id="1.10.443.10">
    <property type="entry name" value="Intergrase catalytic core"/>
    <property type="match status" value="1"/>
</dbReference>
<evidence type="ECO:0000313" key="10">
    <source>
        <dbReference type="Proteomes" id="UP000548476"/>
    </source>
</evidence>
<name>A0A841FSH9_9ACTN</name>
<dbReference type="GO" id="GO:0003677">
    <property type="term" value="F:DNA binding"/>
    <property type="evidence" value="ECO:0007669"/>
    <property type="project" value="UniProtKB-UniRule"/>
</dbReference>
<dbReference type="InterPro" id="IPR011010">
    <property type="entry name" value="DNA_brk_join_enz"/>
</dbReference>
<evidence type="ECO:0000256" key="4">
    <source>
        <dbReference type="ARBA" id="ARBA00023172"/>
    </source>
</evidence>
<proteinExistence type="inferred from homology"/>
<keyword evidence="2" id="KW-0229">DNA integration</keyword>
<keyword evidence="4" id="KW-0233">DNA recombination</keyword>
<dbReference type="AlphaFoldDB" id="A0A841FSH9"/>
<feature type="compositionally biased region" description="Basic and acidic residues" evidence="6">
    <location>
        <begin position="459"/>
        <end position="469"/>
    </location>
</feature>
<feature type="domain" description="Core-binding (CB)" evidence="8">
    <location>
        <begin position="63"/>
        <end position="143"/>
    </location>
</feature>
<dbReference type="InterPro" id="IPR050090">
    <property type="entry name" value="Tyrosine_recombinase_XerCD"/>
</dbReference>
<dbReference type="RefSeq" id="WP_203686378.1">
    <property type="nucleotide sequence ID" value="NZ_BONT01000054.1"/>
</dbReference>
<comment type="caution">
    <text evidence="9">The sequence shown here is derived from an EMBL/GenBank/DDBJ whole genome shotgun (WGS) entry which is preliminary data.</text>
</comment>
<evidence type="ECO:0000259" key="7">
    <source>
        <dbReference type="PROSITE" id="PS51898"/>
    </source>
</evidence>
<feature type="domain" description="Tyr recombinase" evidence="7">
    <location>
        <begin position="164"/>
        <end position="433"/>
    </location>
</feature>
<gene>
    <name evidence="9" type="ORF">HNR73_005641</name>
</gene>
<sequence length="489" mass="55900">MGYSRKRYGKDGRPRYTAYFLDLQEKLRSAGTFATKKEADTAWQDEEAKLRRGRGSSLARRRTHFEDYVERWLPHHTMEATTRSGYTYSINANLLPYFGKMKLVEIQPSVIREWLTARKQAGMTAVTREYNLSILSSILSTAVIDEYLEINPCSAVKTDPVPTKVLNIVSPSQFDQFHAEIPELKWQLLTEVDLETGCRWGEIAELRPKDFNFEACTVTISRVVVEIPKKFHPEGKRFLVKHYPKDKEFRSFKVSKRLCKRVQRFIKDENIAPDDLLFEYVPKAKSTPPAAPPQGQDLGLTEPNTKGRQYQHGTISAYGNAPCRCDHCRHAVAVYRANRRAAGKDEPRAPRVCDTDGHVPHRWFRDQIIRKALADSGLNRDITMHDLRRAHASWLLAGGADLQVVKKRLGHANITTTEKYLGTFDEQDDGALDAFQNIRQRSTKVKKKTKKKVGLADRTANDPRRDLLRRGPFAPTRLREPSGAPAREL</sequence>
<dbReference type="PROSITE" id="PS51900">
    <property type="entry name" value="CB"/>
    <property type="match status" value="1"/>
</dbReference>
<dbReference type="PROSITE" id="PS51898">
    <property type="entry name" value="TYR_RECOMBINASE"/>
    <property type="match status" value="1"/>
</dbReference>
<dbReference type="InterPro" id="IPR010998">
    <property type="entry name" value="Integrase_recombinase_N"/>
</dbReference>
<feature type="region of interest" description="Disordered" evidence="6">
    <location>
        <begin position="284"/>
        <end position="303"/>
    </location>
</feature>
<dbReference type="Pfam" id="PF00589">
    <property type="entry name" value="Phage_integrase"/>
    <property type="match status" value="1"/>
</dbReference>
<evidence type="ECO:0000256" key="1">
    <source>
        <dbReference type="ARBA" id="ARBA00008857"/>
    </source>
</evidence>
<accession>A0A841FSH9</accession>
<dbReference type="Pfam" id="PF14659">
    <property type="entry name" value="Phage_int_SAM_3"/>
    <property type="match status" value="1"/>
</dbReference>
<dbReference type="PANTHER" id="PTHR30349">
    <property type="entry name" value="PHAGE INTEGRASE-RELATED"/>
    <property type="match status" value="1"/>
</dbReference>
<dbReference type="CDD" id="cd00397">
    <property type="entry name" value="DNA_BRE_C"/>
    <property type="match status" value="1"/>
</dbReference>
<reference evidence="9 10" key="1">
    <citation type="submission" date="2020-08" db="EMBL/GenBank/DDBJ databases">
        <title>Genomic Encyclopedia of Type Strains, Phase IV (KMG-IV): sequencing the most valuable type-strain genomes for metagenomic binning, comparative biology and taxonomic classification.</title>
        <authorList>
            <person name="Goeker M."/>
        </authorList>
    </citation>
    <scope>NUCLEOTIDE SEQUENCE [LARGE SCALE GENOMIC DNA]</scope>
    <source>
        <strain evidence="9 10">YIM 65646</strain>
    </source>
</reference>
<dbReference type="EMBL" id="JACHGT010000013">
    <property type="protein sequence ID" value="MBB6037763.1"/>
    <property type="molecule type" value="Genomic_DNA"/>
</dbReference>
<comment type="similarity">
    <text evidence="1">Belongs to the 'phage' integrase family.</text>
</comment>
<evidence type="ECO:0000256" key="3">
    <source>
        <dbReference type="ARBA" id="ARBA00023125"/>
    </source>
</evidence>
<dbReference type="InterPro" id="IPR013762">
    <property type="entry name" value="Integrase-like_cat_sf"/>
</dbReference>
<keyword evidence="3 5" id="KW-0238">DNA-binding</keyword>
<protein>
    <submittedName>
        <fullName evidence="9">Integrase</fullName>
    </submittedName>
</protein>
<evidence type="ECO:0000256" key="5">
    <source>
        <dbReference type="PROSITE-ProRule" id="PRU01248"/>
    </source>
</evidence>
<dbReference type="GO" id="GO:0015074">
    <property type="term" value="P:DNA integration"/>
    <property type="evidence" value="ECO:0007669"/>
    <property type="project" value="UniProtKB-KW"/>
</dbReference>
<dbReference type="GO" id="GO:0006310">
    <property type="term" value="P:DNA recombination"/>
    <property type="evidence" value="ECO:0007669"/>
    <property type="project" value="UniProtKB-KW"/>
</dbReference>
<organism evidence="9 10">
    <name type="scientific">Phytomonospora endophytica</name>
    <dbReference type="NCBI Taxonomy" id="714109"/>
    <lineage>
        <taxon>Bacteria</taxon>
        <taxon>Bacillati</taxon>
        <taxon>Actinomycetota</taxon>
        <taxon>Actinomycetes</taxon>
        <taxon>Micromonosporales</taxon>
        <taxon>Micromonosporaceae</taxon>
        <taxon>Phytomonospora</taxon>
    </lineage>
</organism>
<evidence type="ECO:0000256" key="2">
    <source>
        <dbReference type="ARBA" id="ARBA00022908"/>
    </source>
</evidence>
<dbReference type="InterPro" id="IPR004107">
    <property type="entry name" value="Integrase_SAM-like_N"/>
</dbReference>
<feature type="compositionally biased region" description="Basic residues" evidence="6">
    <location>
        <begin position="443"/>
        <end position="453"/>
    </location>
</feature>
<dbReference type="InterPro" id="IPR044068">
    <property type="entry name" value="CB"/>
</dbReference>
<dbReference type="Gene3D" id="1.10.150.130">
    <property type="match status" value="1"/>
</dbReference>
<keyword evidence="10" id="KW-1185">Reference proteome</keyword>
<dbReference type="SUPFAM" id="SSF56349">
    <property type="entry name" value="DNA breaking-rejoining enzymes"/>
    <property type="match status" value="2"/>
</dbReference>